<sequence length="715" mass="77878">MDLDELLARQLQHAELAEAPQAPSGGRTRQEQEKVQLLGAIESGLDLCSKCEDEELQALALSLIPLDELADSAKRTKQLNQQEGSNAAGGRVLDVQDYLACELMQWFKRSFFKWVNAPPCAFCGSKTTGAGVQPPNQEERAFQASRTEIYCCSVCSSITRFPRFNDVGKLLETRKGRCGEFANAALLCCRAIGLTARYIWDSEDHVWTEYWSDALQRWVHMDFCEAAWDKSLLYEGGWKKKLKYVLAICPTSVVDVTARYTRQYAVVSQRRAVPDSWLQAQAQTVTQQLRASLPPGVLRALELRDVSEQLELLGRATEQSPLSAEEAAGLKGRQTGDDAWKRARGEDGDACKTSGLQPESSRSSTPAATMWRPLPMRQEHDEYVDVPSGPTSVCARAGRLMGGACRASGENSGEEAVNAFDGGVLTKWLDFGGGGLGGSAWLEFRFMDPEGASAQTSSPLLSYDIVSANDSPERDPRDWVVEGLSLQDEQAGNLTDGWQVLDVRKEVTFTDRHQLRSFACTFPHKASSSAQQQQAGSLAAGGEHAMPSPPALAHAHWRRFRLRITSTADPAAANSVQLAAWNLFGLPQPDPLNLTLLPSCSSLGAAGESGLEACQQAAHQVIQAKLACLLTTQQVELLLKVMANVANHPEDPRYRRLRASKVLSLASSPEALVLLLATGFRPLVSDGPALFFVLEAGEHAVHRAACIVKVLGSSV</sequence>
<keyword evidence="3" id="KW-0862">Zinc</keyword>
<evidence type="ECO:0000313" key="6">
    <source>
        <dbReference type="EMBL" id="CAE0493225.1"/>
    </source>
</evidence>
<dbReference type="SUPFAM" id="SSF143503">
    <property type="entry name" value="PUG domain-like"/>
    <property type="match status" value="1"/>
</dbReference>
<dbReference type="InterPro" id="IPR038765">
    <property type="entry name" value="Papain-like_cys_pep_sf"/>
</dbReference>
<keyword evidence="2" id="KW-0479">Metal-binding</keyword>
<dbReference type="SUPFAM" id="SSF54001">
    <property type="entry name" value="Cysteine proteinases"/>
    <property type="match status" value="1"/>
</dbReference>
<dbReference type="Gene3D" id="3.10.620.30">
    <property type="match status" value="1"/>
</dbReference>
<evidence type="ECO:0000256" key="2">
    <source>
        <dbReference type="ARBA" id="ARBA00022723"/>
    </source>
</evidence>
<name>A0A7S3QUZ3_DUNTE</name>
<feature type="region of interest" description="Disordered" evidence="4">
    <location>
        <begin position="317"/>
        <end position="368"/>
    </location>
</feature>
<dbReference type="EMBL" id="HBIP01014316">
    <property type="protein sequence ID" value="CAE0493225.1"/>
    <property type="molecule type" value="Transcribed_RNA"/>
</dbReference>
<dbReference type="GO" id="GO:0005634">
    <property type="term" value="C:nucleus"/>
    <property type="evidence" value="ECO:0007669"/>
    <property type="project" value="TreeGrafter"/>
</dbReference>
<dbReference type="GO" id="GO:0005829">
    <property type="term" value="C:cytosol"/>
    <property type="evidence" value="ECO:0007669"/>
    <property type="project" value="TreeGrafter"/>
</dbReference>
<dbReference type="InterPro" id="IPR050883">
    <property type="entry name" value="PNGase"/>
</dbReference>
<dbReference type="InterPro" id="IPR002931">
    <property type="entry name" value="Transglutaminase-like"/>
</dbReference>
<evidence type="ECO:0000256" key="3">
    <source>
        <dbReference type="ARBA" id="ARBA00022833"/>
    </source>
</evidence>
<dbReference type="Gene3D" id="1.20.58.2190">
    <property type="match status" value="1"/>
</dbReference>
<dbReference type="FunFam" id="2.20.25.10:FF:000011">
    <property type="entry name" value="peptide-N(4)-(N-acetyl-beta- glucosaminyl)asparagine amidase"/>
    <property type="match status" value="1"/>
</dbReference>
<accession>A0A7S3QUZ3</accession>
<gene>
    <name evidence="6" type="ORF">DTER00134_LOCUS8298</name>
</gene>
<dbReference type="InterPro" id="IPR036339">
    <property type="entry name" value="PUB-like_dom_sf"/>
</dbReference>
<dbReference type="GO" id="GO:0006516">
    <property type="term" value="P:glycoprotein catabolic process"/>
    <property type="evidence" value="ECO:0007669"/>
    <property type="project" value="TreeGrafter"/>
</dbReference>
<organism evidence="6">
    <name type="scientific">Dunaliella tertiolecta</name>
    <name type="common">Green alga</name>
    <dbReference type="NCBI Taxonomy" id="3047"/>
    <lineage>
        <taxon>Eukaryota</taxon>
        <taxon>Viridiplantae</taxon>
        <taxon>Chlorophyta</taxon>
        <taxon>core chlorophytes</taxon>
        <taxon>Chlorophyceae</taxon>
        <taxon>CS clade</taxon>
        <taxon>Chlamydomonadales</taxon>
        <taxon>Dunaliellaceae</taxon>
        <taxon>Dunaliella</taxon>
    </lineage>
</organism>
<dbReference type="Pfam" id="PF01841">
    <property type="entry name" value="Transglut_core"/>
    <property type="match status" value="1"/>
</dbReference>
<protein>
    <recommendedName>
        <fullName evidence="5">Transglutaminase-like domain-containing protein</fullName>
    </recommendedName>
</protein>
<feature type="domain" description="Transglutaminase-like" evidence="5">
    <location>
        <begin position="170"/>
        <end position="225"/>
    </location>
</feature>
<dbReference type="GO" id="GO:0046872">
    <property type="term" value="F:metal ion binding"/>
    <property type="evidence" value="ECO:0007669"/>
    <property type="project" value="UniProtKB-KW"/>
</dbReference>
<dbReference type="SMART" id="SM00460">
    <property type="entry name" value="TGc"/>
    <property type="match status" value="1"/>
</dbReference>
<dbReference type="GO" id="GO:0000224">
    <property type="term" value="F:peptide-N4-(N-acetyl-beta-glucosaminyl)asparagine amidase activity"/>
    <property type="evidence" value="ECO:0007669"/>
    <property type="project" value="TreeGrafter"/>
</dbReference>
<dbReference type="CDD" id="cd09212">
    <property type="entry name" value="PUB"/>
    <property type="match status" value="1"/>
</dbReference>
<evidence type="ECO:0000256" key="4">
    <source>
        <dbReference type="SAM" id="MobiDB-lite"/>
    </source>
</evidence>
<evidence type="ECO:0000259" key="5">
    <source>
        <dbReference type="SMART" id="SM00460"/>
    </source>
</evidence>
<feature type="compositionally biased region" description="Polar residues" evidence="4">
    <location>
        <begin position="354"/>
        <end position="367"/>
    </location>
</feature>
<dbReference type="PANTHER" id="PTHR12143">
    <property type="entry name" value="PEPTIDE N-GLYCANASE PNGASE -RELATED"/>
    <property type="match status" value="1"/>
</dbReference>
<evidence type="ECO:0000256" key="1">
    <source>
        <dbReference type="ARBA" id="ARBA00009390"/>
    </source>
</evidence>
<comment type="similarity">
    <text evidence="1">Belongs to the transglutaminase-like superfamily. PNGase family.</text>
</comment>
<dbReference type="PANTHER" id="PTHR12143:SF19">
    <property type="entry name" value="PEPTIDE-N(4)-(N-ACETYL-BETA-GLUCOSAMINYL)ASPARAGINE AMIDASE"/>
    <property type="match status" value="1"/>
</dbReference>
<proteinExistence type="inferred from homology"/>
<dbReference type="AlphaFoldDB" id="A0A7S3QUZ3"/>
<dbReference type="Gene3D" id="2.20.25.10">
    <property type="match status" value="1"/>
</dbReference>
<reference evidence="6" key="1">
    <citation type="submission" date="2021-01" db="EMBL/GenBank/DDBJ databases">
        <authorList>
            <person name="Corre E."/>
            <person name="Pelletier E."/>
            <person name="Niang G."/>
            <person name="Scheremetjew M."/>
            <person name="Finn R."/>
            <person name="Kale V."/>
            <person name="Holt S."/>
            <person name="Cochrane G."/>
            <person name="Meng A."/>
            <person name="Brown T."/>
            <person name="Cohen L."/>
        </authorList>
    </citation>
    <scope>NUCLEOTIDE SEQUENCE</scope>
    <source>
        <strain evidence="6">CCMP1320</strain>
    </source>
</reference>
<feature type="compositionally biased region" description="Basic and acidic residues" evidence="4">
    <location>
        <begin position="334"/>
        <end position="350"/>
    </location>
</feature>